<dbReference type="EMBL" id="JAFLEQ010000003">
    <property type="protein sequence ID" value="MBN9643198.1"/>
    <property type="molecule type" value="Genomic_DNA"/>
</dbReference>
<dbReference type="RefSeq" id="WP_207117613.1">
    <property type="nucleotide sequence ID" value="NZ_JAFLEQ010000003.1"/>
</dbReference>
<comment type="caution">
    <text evidence="2">The sequence shown here is derived from an EMBL/GenBank/DDBJ whole genome shotgun (WGS) entry which is preliminary data.</text>
</comment>
<dbReference type="GO" id="GO:0003676">
    <property type="term" value="F:nucleic acid binding"/>
    <property type="evidence" value="ECO:0007669"/>
    <property type="project" value="InterPro"/>
</dbReference>
<organism evidence="2 3">
    <name type="scientific">Corynebacterium mendelii</name>
    <dbReference type="NCBI Taxonomy" id="2765362"/>
    <lineage>
        <taxon>Bacteria</taxon>
        <taxon>Bacillati</taxon>
        <taxon>Actinomycetota</taxon>
        <taxon>Actinomycetes</taxon>
        <taxon>Mycobacteriales</taxon>
        <taxon>Corynebacteriaceae</taxon>
        <taxon>Corynebacterium</taxon>
    </lineage>
</organism>
<evidence type="ECO:0000313" key="2">
    <source>
        <dbReference type="EMBL" id="MBN9643198.1"/>
    </source>
</evidence>
<proteinExistence type="inferred from homology"/>
<dbReference type="AlphaFoldDB" id="A0A939DY99"/>
<dbReference type="Pfam" id="PF02021">
    <property type="entry name" value="UPF0102"/>
    <property type="match status" value="1"/>
</dbReference>
<protein>
    <submittedName>
        <fullName evidence="2">Uncharacterized protein</fullName>
    </submittedName>
</protein>
<gene>
    <name evidence="2" type="ORF">JZY06_00910</name>
</gene>
<sequence>MLITRTYHPHAPRNRQVAALFLTDRNLAVRATGVRYPGGEADIIAEDTDGTVVAACVVGGWRRTTASSAPVTRGRLKLLATAAKRFTAHRSRAVIRLDALTVTPADTGDAGACPRHHPGDDHGRHRREEIVETPGGQRFVVTWFKGVGRARN</sequence>
<reference evidence="2" key="1">
    <citation type="submission" date="2021-03" db="EMBL/GenBank/DDBJ databases">
        <authorList>
            <person name="Sun Q."/>
        </authorList>
    </citation>
    <scope>NUCLEOTIDE SEQUENCE</scope>
    <source>
        <strain evidence="2">CCM 8862</strain>
    </source>
</reference>
<dbReference type="InterPro" id="IPR003509">
    <property type="entry name" value="UPF0102_YraN-like"/>
</dbReference>
<dbReference type="Gene3D" id="3.40.1350.10">
    <property type="match status" value="1"/>
</dbReference>
<accession>A0A939DY99</accession>
<comment type="similarity">
    <text evidence="1">Belongs to the UPF0102 family.</text>
</comment>
<dbReference type="Proteomes" id="UP000664332">
    <property type="component" value="Unassembled WGS sequence"/>
</dbReference>
<name>A0A939DY99_9CORY</name>
<dbReference type="InterPro" id="IPR011856">
    <property type="entry name" value="tRNA_endonuc-like_dom_sf"/>
</dbReference>
<evidence type="ECO:0000313" key="3">
    <source>
        <dbReference type="Proteomes" id="UP000664332"/>
    </source>
</evidence>
<keyword evidence="3" id="KW-1185">Reference proteome</keyword>
<evidence type="ECO:0000256" key="1">
    <source>
        <dbReference type="ARBA" id="ARBA00006738"/>
    </source>
</evidence>